<accession>A0A645BX08</accession>
<evidence type="ECO:0008006" key="2">
    <source>
        <dbReference type="Google" id="ProtNLM"/>
    </source>
</evidence>
<organism evidence="1">
    <name type="scientific">bioreactor metagenome</name>
    <dbReference type="NCBI Taxonomy" id="1076179"/>
    <lineage>
        <taxon>unclassified sequences</taxon>
        <taxon>metagenomes</taxon>
        <taxon>ecological metagenomes</taxon>
    </lineage>
</organism>
<evidence type="ECO:0000313" key="1">
    <source>
        <dbReference type="EMBL" id="MPM67663.1"/>
    </source>
</evidence>
<dbReference type="EMBL" id="VSSQ01021817">
    <property type="protein sequence ID" value="MPM67663.1"/>
    <property type="molecule type" value="Genomic_DNA"/>
</dbReference>
<proteinExistence type="predicted"/>
<dbReference type="AlphaFoldDB" id="A0A645BX08"/>
<comment type="caution">
    <text evidence="1">The sequence shown here is derived from an EMBL/GenBank/DDBJ whole genome shotgun (WGS) entry which is preliminary data.</text>
</comment>
<protein>
    <recommendedName>
        <fullName evidence="2">Metallo-beta-lactamase domain-containing protein</fullName>
    </recommendedName>
</protein>
<dbReference type="InterPro" id="IPR036866">
    <property type="entry name" value="RibonucZ/Hydroxyglut_hydro"/>
</dbReference>
<reference evidence="1" key="1">
    <citation type="submission" date="2019-08" db="EMBL/GenBank/DDBJ databases">
        <authorList>
            <person name="Kucharzyk K."/>
            <person name="Murdoch R.W."/>
            <person name="Higgins S."/>
            <person name="Loffler F."/>
        </authorList>
    </citation>
    <scope>NUCLEOTIDE SEQUENCE</scope>
</reference>
<sequence>MDIAFFPVDPRMGATHWEGAMMFIQRFHPRVFIPMHFGRDYSPGDEFVQKAGAHTHIIAPKCPGDELEV</sequence>
<dbReference type="Gene3D" id="3.60.15.10">
    <property type="entry name" value="Ribonuclease Z/Hydroxyacylglutathione hydrolase-like"/>
    <property type="match status" value="1"/>
</dbReference>
<name>A0A645BX08_9ZZZZ</name>
<gene>
    <name evidence="1" type="ORF">SDC9_114587</name>
</gene>